<evidence type="ECO:0000313" key="1">
    <source>
        <dbReference type="EMBL" id="PWL03995.1"/>
    </source>
</evidence>
<name>A0ABX5LRJ5_9BACT</name>
<protein>
    <recommendedName>
        <fullName evidence="3">Lamin Tail Domain</fullName>
    </recommendedName>
</protein>
<comment type="caution">
    <text evidence="1">The sequence shown here is derived from an EMBL/GenBank/DDBJ whole genome shotgun (WGS) entry which is preliminary data.</text>
</comment>
<keyword evidence="2" id="KW-1185">Reference proteome</keyword>
<evidence type="ECO:0008006" key="3">
    <source>
        <dbReference type="Google" id="ProtNLM"/>
    </source>
</evidence>
<dbReference type="RefSeq" id="WP_146193645.1">
    <property type="nucleotide sequence ID" value="NZ_QGHD01000001.1"/>
</dbReference>
<dbReference type="EMBL" id="QGHD01000001">
    <property type="protein sequence ID" value="PWL03995.1"/>
    <property type="molecule type" value="Genomic_DNA"/>
</dbReference>
<evidence type="ECO:0000313" key="2">
    <source>
        <dbReference type="Proteomes" id="UP000245523"/>
    </source>
</evidence>
<organism evidence="1 2">
    <name type="scientific">Hallerella porci</name>
    <dbReference type="NCBI Taxonomy" id="1945871"/>
    <lineage>
        <taxon>Bacteria</taxon>
        <taxon>Pseudomonadati</taxon>
        <taxon>Fibrobacterota</taxon>
        <taxon>Fibrobacteria</taxon>
        <taxon>Fibrobacterales</taxon>
        <taxon>Fibrobacteraceae</taxon>
        <taxon>Hallerella</taxon>
    </lineage>
</organism>
<accession>A0ABX5LRJ5</accession>
<dbReference type="Proteomes" id="UP000245523">
    <property type="component" value="Unassembled WGS sequence"/>
</dbReference>
<sequence length="404" mass="43537">MRELNFKKMLFTSLTVAACLMGCSQGEGPEGASTLKTSVHLDVACKTVPLTDSLVLDLLGPDTFHVVLGKDESAYDKLLNAGEWTFAAKLYANGMLVQQGETATELSSGGEVVIPIAMHAVAGFLFVQIPLGFENQPGVASGILTISAGEKSTDYDFVIADGFATATTEMLALGETYRVQIKLKSKAGSVLYEMDSQVMIDGENFAQSWSLKTLQVEVSLSIVSDSLKTLTATAFIPSKLRKVQSGDLLITEFQTETKAEFVEYYNATIDTLDLSGCSLYATSSSSVKAVTEPLESVKILPNSYLVFGTDSLEGRDVLATLNMPGTKGSIVFRCEGVAVDSFYYVSSKTQDLDPEQYGAYDPFAITSNSKQSLQLPLKNYKKRSAGSAWCKGEISLHENASCEE</sequence>
<proteinExistence type="predicted"/>
<gene>
    <name evidence="1" type="ORF">B0H50_1016</name>
</gene>
<reference evidence="1 2" key="1">
    <citation type="submission" date="2018-05" db="EMBL/GenBank/DDBJ databases">
        <title>Animal gut microbial communities from fecal samples from Wisconsin, USA.</title>
        <authorList>
            <person name="Neumann A."/>
        </authorList>
    </citation>
    <scope>NUCLEOTIDE SEQUENCE [LARGE SCALE GENOMIC DNA]</scope>
    <source>
        <strain evidence="1 2">UWS4</strain>
    </source>
</reference>
<dbReference type="PROSITE" id="PS51257">
    <property type="entry name" value="PROKAR_LIPOPROTEIN"/>
    <property type="match status" value="1"/>
</dbReference>